<accession>A0A9D4H226</accession>
<proteinExistence type="predicted"/>
<keyword evidence="2" id="KW-1185">Reference proteome</keyword>
<gene>
    <name evidence="1" type="ORF">DPMN_125777</name>
</gene>
<reference evidence="1" key="2">
    <citation type="submission" date="2020-11" db="EMBL/GenBank/DDBJ databases">
        <authorList>
            <person name="McCartney M.A."/>
            <person name="Auch B."/>
            <person name="Kono T."/>
            <person name="Mallez S."/>
            <person name="Becker A."/>
            <person name="Gohl D.M."/>
            <person name="Silverstein K.A.T."/>
            <person name="Koren S."/>
            <person name="Bechman K.B."/>
            <person name="Herman A."/>
            <person name="Abrahante J.E."/>
            <person name="Garbe J."/>
        </authorList>
    </citation>
    <scope>NUCLEOTIDE SEQUENCE</scope>
    <source>
        <strain evidence="1">Duluth1</strain>
        <tissue evidence="1">Whole animal</tissue>
    </source>
</reference>
<organism evidence="1 2">
    <name type="scientific">Dreissena polymorpha</name>
    <name type="common">Zebra mussel</name>
    <name type="synonym">Mytilus polymorpha</name>
    <dbReference type="NCBI Taxonomy" id="45954"/>
    <lineage>
        <taxon>Eukaryota</taxon>
        <taxon>Metazoa</taxon>
        <taxon>Spiralia</taxon>
        <taxon>Lophotrochozoa</taxon>
        <taxon>Mollusca</taxon>
        <taxon>Bivalvia</taxon>
        <taxon>Autobranchia</taxon>
        <taxon>Heteroconchia</taxon>
        <taxon>Euheterodonta</taxon>
        <taxon>Imparidentia</taxon>
        <taxon>Neoheterodontei</taxon>
        <taxon>Myida</taxon>
        <taxon>Dreissenoidea</taxon>
        <taxon>Dreissenidae</taxon>
        <taxon>Dreissena</taxon>
    </lineage>
</organism>
<dbReference type="EMBL" id="JAIWYP010000005">
    <property type="protein sequence ID" value="KAH3823952.1"/>
    <property type="molecule type" value="Genomic_DNA"/>
</dbReference>
<name>A0A9D4H226_DREPO</name>
<dbReference type="AlphaFoldDB" id="A0A9D4H226"/>
<comment type="caution">
    <text evidence="1">The sequence shown here is derived from an EMBL/GenBank/DDBJ whole genome shotgun (WGS) entry which is preliminary data.</text>
</comment>
<reference evidence="1" key="1">
    <citation type="journal article" date="2019" name="bioRxiv">
        <title>The Genome of the Zebra Mussel, Dreissena polymorpha: A Resource for Invasive Species Research.</title>
        <authorList>
            <person name="McCartney M.A."/>
            <person name="Auch B."/>
            <person name="Kono T."/>
            <person name="Mallez S."/>
            <person name="Zhang Y."/>
            <person name="Obille A."/>
            <person name="Becker A."/>
            <person name="Abrahante J.E."/>
            <person name="Garbe J."/>
            <person name="Badalamenti J.P."/>
            <person name="Herman A."/>
            <person name="Mangelson H."/>
            <person name="Liachko I."/>
            <person name="Sullivan S."/>
            <person name="Sone E.D."/>
            <person name="Koren S."/>
            <person name="Silverstein K.A.T."/>
            <person name="Beckman K.B."/>
            <person name="Gohl D.M."/>
        </authorList>
    </citation>
    <scope>NUCLEOTIDE SEQUENCE</scope>
    <source>
        <strain evidence="1">Duluth1</strain>
        <tissue evidence="1">Whole animal</tissue>
    </source>
</reference>
<sequence length="106" mass="12207">MSMSELARHSPQLDIRDLCRITMSELDIRPSSLIGTSAECRCQSWLDIRHSSIFGTRAKCRCQSWRDISSISKFETCVECRCQSCLDIRPSSLFGGRIHQQFFTKE</sequence>
<dbReference type="Proteomes" id="UP000828390">
    <property type="component" value="Unassembled WGS sequence"/>
</dbReference>
<protein>
    <submittedName>
        <fullName evidence="1">Uncharacterized protein</fullName>
    </submittedName>
</protein>
<evidence type="ECO:0000313" key="1">
    <source>
        <dbReference type="EMBL" id="KAH3823952.1"/>
    </source>
</evidence>
<evidence type="ECO:0000313" key="2">
    <source>
        <dbReference type="Proteomes" id="UP000828390"/>
    </source>
</evidence>